<evidence type="ECO:0000313" key="3">
    <source>
        <dbReference type="Proteomes" id="UP001550210"/>
    </source>
</evidence>
<accession>A0ABV2UY90</accession>
<keyword evidence="3" id="KW-1185">Reference proteome</keyword>
<reference evidence="2 3" key="1">
    <citation type="submission" date="2024-06" db="EMBL/GenBank/DDBJ databases">
        <title>The Natural Products Discovery Center: Release of the First 8490 Sequenced Strains for Exploring Actinobacteria Biosynthetic Diversity.</title>
        <authorList>
            <person name="Kalkreuter E."/>
            <person name="Kautsar S.A."/>
            <person name="Yang D."/>
            <person name="Bader C.D."/>
            <person name="Teijaro C.N."/>
            <person name="Fluegel L."/>
            <person name="Davis C.M."/>
            <person name="Simpson J.R."/>
            <person name="Lauterbach L."/>
            <person name="Steele A.D."/>
            <person name="Gui C."/>
            <person name="Meng S."/>
            <person name="Li G."/>
            <person name="Viehrig K."/>
            <person name="Ye F."/>
            <person name="Su P."/>
            <person name="Kiefer A.F."/>
            <person name="Nichols A."/>
            <person name="Cepeda A.J."/>
            <person name="Yan W."/>
            <person name="Fan B."/>
            <person name="Jiang Y."/>
            <person name="Adhikari A."/>
            <person name="Zheng C.-J."/>
            <person name="Schuster L."/>
            <person name="Cowan T.M."/>
            <person name="Smanski M.J."/>
            <person name="Chevrette M.G."/>
            <person name="De Carvalho L.P.S."/>
            <person name="Shen B."/>
        </authorList>
    </citation>
    <scope>NUCLEOTIDE SEQUENCE [LARGE SCALE GENOMIC DNA]</scope>
    <source>
        <strain evidence="2 3">NPDC006434</strain>
    </source>
</reference>
<dbReference type="RefSeq" id="WP_355397483.1">
    <property type="nucleotide sequence ID" value="NZ_JBEGHN010000002.1"/>
</dbReference>
<keyword evidence="1" id="KW-0472">Membrane</keyword>
<sequence length="68" mass="6904">MGGTLRNLLFAAGGAACTAIGWGVLAGIGAIGAVIGVIFTAAARGLYLQARWNARTHPICDLVLKPLL</sequence>
<comment type="caution">
    <text evidence="2">The sequence shown here is derived from an EMBL/GenBank/DDBJ whole genome shotgun (WGS) entry which is preliminary data.</text>
</comment>
<dbReference type="EMBL" id="JBEXPZ010000019">
    <property type="protein sequence ID" value="MET9846112.1"/>
    <property type="molecule type" value="Genomic_DNA"/>
</dbReference>
<feature type="transmembrane region" description="Helical" evidence="1">
    <location>
        <begin position="20"/>
        <end position="43"/>
    </location>
</feature>
<evidence type="ECO:0000313" key="2">
    <source>
        <dbReference type="EMBL" id="MET9846112.1"/>
    </source>
</evidence>
<dbReference type="PROSITE" id="PS51257">
    <property type="entry name" value="PROKAR_LIPOPROTEIN"/>
    <property type="match status" value="1"/>
</dbReference>
<keyword evidence="1" id="KW-0812">Transmembrane</keyword>
<organism evidence="2 3">
    <name type="scientific">Streptomyces ossamyceticus</name>
    <dbReference type="NCBI Taxonomy" id="249581"/>
    <lineage>
        <taxon>Bacteria</taxon>
        <taxon>Bacillati</taxon>
        <taxon>Actinomycetota</taxon>
        <taxon>Actinomycetes</taxon>
        <taxon>Kitasatosporales</taxon>
        <taxon>Streptomycetaceae</taxon>
        <taxon>Streptomyces</taxon>
    </lineage>
</organism>
<gene>
    <name evidence="2" type="ORF">ABZZ21_16400</name>
</gene>
<keyword evidence="1" id="KW-1133">Transmembrane helix</keyword>
<proteinExistence type="predicted"/>
<protein>
    <submittedName>
        <fullName evidence="2">Uncharacterized protein</fullName>
    </submittedName>
</protein>
<name>A0ABV2UY90_9ACTN</name>
<evidence type="ECO:0000256" key="1">
    <source>
        <dbReference type="SAM" id="Phobius"/>
    </source>
</evidence>
<dbReference type="Proteomes" id="UP001550210">
    <property type="component" value="Unassembled WGS sequence"/>
</dbReference>